<evidence type="ECO:0000313" key="5">
    <source>
        <dbReference type="Proteomes" id="UP001265259"/>
    </source>
</evidence>
<dbReference type="SUPFAM" id="SSF54373">
    <property type="entry name" value="FAD-linked reductases, C-terminal domain"/>
    <property type="match status" value="1"/>
</dbReference>
<dbReference type="InterPro" id="IPR002938">
    <property type="entry name" value="FAD-bd"/>
</dbReference>
<dbReference type="InterPro" id="IPR036188">
    <property type="entry name" value="FAD/NAD-bd_sf"/>
</dbReference>
<keyword evidence="2 4" id="KW-0503">Monooxygenase</keyword>
<keyword evidence="5" id="KW-1185">Reference proteome</keyword>
<dbReference type="GO" id="GO:0004497">
    <property type="term" value="F:monooxygenase activity"/>
    <property type="evidence" value="ECO:0007669"/>
    <property type="project" value="UniProtKB-KW"/>
</dbReference>
<keyword evidence="1" id="KW-0560">Oxidoreductase</keyword>
<accession>A0ABU3DIY0</accession>
<protein>
    <submittedName>
        <fullName evidence="4">FAD-dependent monooxygenase</fullName>
    </submittedName>
</protein>
<reference evidence="4 5" key="1">
    <citation type="submission" date="2023-09" db="EMBL/GenBank/DDBJ databases">
        <authorList>
            <person name="Rey-Velasco X."/>
        </authorList>
    </citation>
    <scope>NUCLEOTIDE SEQUENCE [LARGE SCALE GENOMIC DNA]</scope>
    <source>
        <strain evidence="4 5">F158</strain>
    </source>
</reference>
<evidence type="ECO:0000256" key="2">
    <source>
        <dbReference type="ARBA" id="ARBA00023033"/>
    </source>
</evidence>
<name>A0ABU3DIY0_9RHOB</name>
<organism evidence="4 5">
    <name type="scientific">Tropicimonas omnivorans</name>
    <dbReference type="NCBI Taxonomy" id="3075590"/>
    <lineage>
        <taxon>Bacteria</taxon>
        <taxon>Pseudomonadati</taxon>
        <taxon>Pseudomonadota</taxon>
        <taxon>Alphaproteobacteria</taxon>
        <taxon>Rhodobacterales</taxon>
        <taxon>Roseobacteraceae</taxon>
        <taxon>Tropicimonas</taxon>
    </lineage>
</organism>
<proteinExistence type="predicted"/>
<feature type="domain" description="FAD-binding" evidence="3">
    <location>
        <begin position="6"/>
        <end position="338"/>
    </location>
</feature>
<evidence type="ECO:0000256" key="1">
    <source>
        <dbReference type="ARBA" id="ARBA00023002"/>
    </source>
</evidence>
<dbReference type="RefSeq" id="WP_311692092.1">
    <property type="nucleotide sequence ID" value="NZ_JAVRHL010000003.1"/>
</dbReference>
<dbReference type="EMBL" id="JAVRHL010000003">
    <property type="protein sequence ID" value="MDT0683489.1"/>
    <property type="molecule type" value="Genomic_DNA"/>
</dbReference>
<dbReference type="Gene3D" id="3.50.50.60">
    <property type="entry name" value="FAD/NAD(P)-binding domain"/>
    <property type="match status" value="1"/>
</dbReference>
<sequence>MLSGRDIIVLGAGIGGLAAAAALARRGARVRVLERANELSEVGAGIQVGPNGMRVLHGLGCGAAARDASVAAGRVTLRDSRKGRRIVSLDLTRFGEFRQFHRADLLSVLERAARGAGVSIETGREATSVRALAEGAEIDFVDGERIRTSLLVAADGIHSKGREAVVGEMPAVFSGQIAWRATVPGDQLEMPSGAEVFLGAGKHLVAYALRGGAKLNLVGVEARDEPRPDGWDHSAAPEAMRAAFAGFGGPVPGWLDAVETARPWGLWLREPMKSWSSGGVVLLGDAAHPMLPFLAQGATMALEDAAVLATLIERPSPDATALAAYSALRIGRVRKVTAAAAANARNYHLGGGLARIAHASLSAMERISPNTLPNRFAWLYEYDPWTAAGR</sequence>
<dbReference type="Pfam" id="PF01494">
    <property type="entry name" value="FAD_binding_3"/>
    <property type="match status" value="1"/>
</dbReference>
<comment type="caution">
    <text evidence="4">The sequence shown here is derived from an EMBL/GenBank/DDBJ whole genome shotgun (WGS) entry which is preliminary data.</text>
</comment>
<evidence type="ECO:0000313" key="4">
    <source>
        <dbReference type="EMBL" id="MDT0683489.1"/>
    </source>
</evidence>
<dbReference type="InterPro" id="IPR050493">
    <property type="entry name" value="FAD-dep_Monooxygenase_BioMet"/>
</dbReference>
<gene>
    <name evidence="4" type="ORF">RM543_12400</name>
</gene>
<dbReference type="Proteomes" id="UP001265259">
    <property type="component" value="Unassembled WGS sequence"/>
</dbReference>
<evidence type="ECO:0000259" key="3">
    <source>
        <dbReference type="Pfam" id="PF01494"/>
    </source>
</evidence>
<dbReference type="PANTHER" id="PTHR13789:SF309">
    <property type="entry name" value="PUTATIVE (AFU_ORTHOLOGUE AFUA_6G14510)-RELATED"/>
    <property type="match status" value="1"/>
</dbReference>
<dbReference type="SUPFAM" id="SSF51905">
    <property type="entry name" value="FAD/NAD(P)-binding domain"/>
    <property type="match status" value="1"/>
</dbReference>
<dbReference type="PRINTS" id="PR00420">
    <property type="entry name" value="RNGMNOXGNASE"/>
</dbReference>
<dbReference type="PANTHER" id="PTHR13789">
    <property type="entry name" value="MONOOXYGENASE"/>
    <property type="match status" value="1"/>
</dbReference>